<evidence type="ECO:0000259" key="7">
    <source>
        <dbReference type="PROSITE" id="PS51910"/>
    </source>
</evidence>
<keyword evidence="5" id="KW-0119">Carbohydrate metabolism</keyword>
<dbReference type="GO" id="GO:0030246">
    <property type="term" value="F:carbohydrate binding"/>
    <property type="evidence" value="ECO:0007669"/>
    <property type="project" value="InterPro"/>
</dbReference>
<keyword evidence="8" id="KW-0326">Glycosidase</keyword>
<dbReference type="SUPFAM" id="SSF54556">
    <property type="entry name" value="Chitinase insertion domain"/>
    <property type="match status" value="1"/>
</dbReference>
<dbReference type="GO" id="GO:0008061">
    <property type="term" value="F:chitin binding"/>
    <property type="evidence" value="ECO:0007669"/>
    <property type="project" value="InterPro"/>
</dbReference>
<dbReference type="SUPFAM" id="SSF51055">
    <property type="entry name" value="Carbohydrate binding domain"/>
    <property type="match status" value="1"/>
</dbReference>
<dbReference type="InterPro" id="IPR017853">
    <property type="entry name" value="GH"/>
</dbReference>
<evidence type="ECO:0000256" key="1">
    <source>
        <dbReference type="ARBA" id="ARBA00000822"/>
    </source>
</evidence>
<evidence type="ECO:0000256" key="5">
    <source>
        <dbReference type="ARBA" id="ARBA00023277"/>
    </source>
</evidence>
<evidence type="ECO:0000256" key="6">
    <source>
        <dbReference type="ARBA" id="ARBA00023326"/>
    </source>
</evidence>
<keyword evidence="6" id="KW-0624">Polysaccharide degradation</keyword>
<dbReference type="PANTHER" id="PTHR11177:SF317">
    <property type="entry name" value="CHITINASE 12-RELATED"/>
    <property type="match status" value="1"/>
</dbReference>
<gene>
    <name evidence="8" type="ORF">BA1DRAFT_00402</name>
</gene>
<dbReference type="Gene3D" id="2.10.10.20">
    <property type="entry name" value="Carbohydrate-binding module superfamily 5/12"/>
    <property type="match status" value="1"/>
</dbReference>
<dbReference type="GO" id="GO:0008843">
    <property type="term" value="F:endochitinase activity"/>
    <property type="evidence" value="ECO:0007669"/>
    <property type="project" value="UniProtKB-EC"/>
</dbReference>
<dbReference type="Pfam" id="PF02839">
    <property type="entry name" value="CBM_5_12"/>
    <property type="match status" value="1"/>
</dbReference>
<dbReference type="InterPro" id="IPR003610">
    <property type="entry name" value="CBM5/12"/>
</dbReference>
<comment type="catalytic activity">
    <reaction evidence="1">
        <text>Random endo-hydrolysis of N-acetyl-beta-D-glucosaminide (1-&gt;4)-beta-linkages in chitin and chitodextrins.</text>
        <dbReference type="EC" id="3.2.1.14"/>
    </reaction>
</comment>
<dbReference type="InterPro" id="IPR050314">
    <property type="entry name" value="Glycosyl_Hydrlase_18"/>
</dbReference>
<evidence type="ECO:0000313" key="8">
    <source>
        <dbReference type="EMBL" id="EYU17113.1"/>
    </source>
</evidence>
<sequence>MSKIIQTDSLSEQSYKIDNFNPSTETINFSYTSGRTILPVYNKYDTQNKPKVFGYYTDWSQYDGRLQGNQDPIRRGRGIDLQHLLDNPFAYDKLVIGFCGILGDEGEKKQQIKEQAPLFARANNGEVTFTDAWGDCQSYQNCTYSGWQDIQMPRDFDQSKSMGVLGGLAKVQQAAKAQGHDLIMSFSVGGWTMSNGFYNMVRDETLKSYFCSSLVDIFQRFPMFTEIDIDWEYPGVAGNEGNMYAPDDGDYYVSLIKDLTSAFKEAGRSDIKISIACSAVPEKMEKSKIPELLQVGLYGINVMTYDFFGTPWAERLLHHTNLRDYPGGDNSVEKAVEYLLGLGVPASAINIGYTGYSRNGRNTVIDSYSPLSGSYDPGYVPKKDPKITTTGSFESGTTEWYDTIYNYLDLEEKRGRNNFDLYTDEIADADYLYNKESKLFISLDTPRSVKAKAQYALEKNLGGIFTWTADQDRGLLVNAAREGLGCELVTKKIDMEPFYFKGINVEPVDPVNPNTGSDYPVWDANKAYKAGDRVSWNNQNWEAKWWNRGTVPDGAETSDAYPWVKIS</sequence>
<dbReference type="SMART" id="SM00636">
    <property type="entry name" value="Glyco_18"/>
    <property type="match status" value="1"/>
</dbReference>
<dbReference type="SUPFAM" id="SSF51445">
    <property type="entry name" value="(Trans)glycosidases"/>
    <property type="match status" value="1"/>
</dbReference>
<name>A0A022PQJ1_9GAMM</name>
<keyword evidence="4" id="KW-0146">Chitin degradation</keyword>
<feature type="domain" description="GH18" evidence="7">
    <location>
        <begin position="50"/>
        <end position="487"/>
    </location>
</feature>
<evidence type="ECO:0000256" key="3">
    <source>
        <dbReference type="ARBA" id="ARBA00022801"/>
    </source>
</evidence>
<dbReference type="Pfam" id="PF00704">
    <property type="entry name" value="Glyco_hydro_18"/>
    <property type="match status" value="1"/>
</dbReference>
<dbReference type="EMBL" id="JFGV01000003">
    <property type="protein sequence ID" value="EYU17113.1"/>
    <property type="molecule type" value="Genomic_DNA"/>
</dbReference>
<dbReference type="CDD" id="cd06548">
    <property type="entry name" value="GH18_chitinase"/>
    <property type="match status" value="1"/>
</dbReference>
<dbReference type="InterPro" id="IPR011583">
    <property type="entry name" value="Chitinase_II/V-like_cat"/>
</dbReference>
<evidence type="ECO:0000313" key="9">
    <source>
        <dbReference type="Proteomes" id="UP000023464"/>
    </source>
</evidence>
<accession>A0A022PQJ1</accession>
<keyword evidence="9" id="KW-1185">Reference proteome</keyword>
<dbReference type="EC" id="3.2.1.14" evidence="2"/>
<evidence type="ECO:0000256" key="2">
    <source>
        <dbReference type="ARBA" id="ARBA00012729"/>
    </source>
</evidence>
<dbReference type="InterPro" id="IPR001223">
    <property type="entry name" value="Glyco_hydro18_cat"/>
</dbReference>
<dbReference type="InterPro" id="IPR029070">
    <property type="entry name" value="Chitinase_insertion_sf"/>
</dbReference>
<dbReference type="PANTHER" id="PTHR11177">
    <property type="entry name" value="CHITINASE"/>
    <property type="match status" value="1"/>
</dbReference>
<dbReference type="RefSeq" id="WP_036775708.1">
    <property type="nucleotide sequence ID" value="NZ_CAWLTM010000112.1"/>
</dbReference>
<proteinExistence type="predicted"/>
<dbReference type="Proteomes" id="UP000023464">
    <property type="component" value="Unassembled WGS sequence"/>
</dbReference>
<dbReference type="GO" id="GO:0000272">
    <property type="term" value="P:polysaccharide catabolic process"/>
    <property type="evidence" value="ECO:0007669"/>
    <property type="project" value="UniProtKB-KW"/>
</dbReference>
<dbReference type="PATRIC" id="fig|1393736.3.peg.408"/>
<dbReference type="CDD" id="cd12215">
    <property type="entry name" value="ChiC_BD"/>
    <property type="match status" value="1"/>
</dbReference>
<protein>
    <recommendedName>
        <fullName evidence="2">chitinase</fullName>
        <ecNumber evidence="2">3.2.1.14</ecNumber>
    </recommendedName>
</protein>
<reference evidence="8 9" key="1">
    <citation type="submission" date="2014-03" db="EMBL/GenBank/DDBJ databases">
        <title>Draft Genome of Photorhabdus luminescens BA1, an Egyptian Isolate.</title>
        <authorList>
            <person name="Ghazal S."/>
            <person name="Hurst S.G.IV."/>
            <person name="Morris K."/>
            <person name="Thomas K."/>
            <person name="Tisa L.S."/>
        </authorList>
    </citation>
    <scope>NUCLEOTIDE SEQUENCE [LARGE SCALE GENOMIC DNA]</scope>
    <source>
        <strain evidence="8 9">BA1</strain>
    </source>
</reference>
<dbReference type="Gene3D" id="3.10.50.10">
    <property type="match status" value="1"/>
</dbReference>
<dbReference type="GO" id="GO:0005576">
    <property type="term" value="C:extracellular region"/>
    <property type="evidence" value="ECO:0007669"/>
    <property type="project" value="InterPro"/>
</dbReference>
<dbReference type="Gene3D" id="3.20.20.80">
    <property type="entry name" value="Glycosidases"/>
    <property type="match status" value="1"/>
</dbReference>
<keyword evidence="3 8" id="KW-0378">Hydrolase</keyword>
<dbReference type="AlphaFoldDB" id="A0A022PQJ1"/>
<dbReference type="PROSITE" id="PS51910">
    <property type="entry name" value="GH18_2"/>
    <property type="match status" value="1"/>
</dbReference>
<dbReference type="SMART" id="SM00495">
    <property type="entry name" value="ChtBD3"/>
    <property type="match status" value="1"/>
</dbReference>
<organism evidence="8 9">
    <name type="scientific">Photorhabdus aegyptia</name>
    <dbReference type="NCBI Taxonomy" id="2805098"/>
    <lineage>
        <taxon>Bacteria</taxon>
        <taxon>Pseudomonadati</taxon>
        <taxon>Pseudomonadota</taxon>
        <taxon>Gammaproteobacteria</taxon>
        <taxon>Enterobacterales</taxon>
        <taxon>Morganellaceae</taxon>
        <taxon>Photorhabdus</taxon>
    </lineage>
</organism>
<comment type="caution">
    <text evidence="8">The sequence shown here is derived from an EMBL/GenBank/DDBJ whole genome shotgun (WGS) entry which is preliminary data.</text>
</comment>
<evidence type="ECO:0000256" key="4">
    <source>
        <dbReference type="ARBA" id="ARBA00023024"/>
    </source>
</evidence>
<dbReference type="GO" id="GO:0006032">
    <property type="term" value="P:chitin catabolic process"/>
    <property type="evidence" value="ECO:0007669"/>
    <property type="project" value="UniProtKB-KW"/>
</dbReference>
<dbReference type="InterPro" id="IPR036573">
    <property type="entry name" value="CBM_sf_5/12"/>
</dbReference>